<evidence type="ECO:0000256" key="5">
    <source>
        <dbReference type="ARBA" id="ARBA00022691"/>
    </source>
</evidence>
<proteinExistence type="inferred from homology"/>
<feature type="binding site" evidence="6">
    <location>
        <position position="75"/>
    </location>
    <ligand>
        <name>S-adenosyl-L-methionine</name>
        <dbReference type="ChEBI" id="CHEBI:59789"/>
    </ligand>
</feature>
<accession>A0A2A4YSG2</accession>
<feature type="binding site" evidence="6">
    <location>
        <begin position="132"/>
        <end position="133"/>
    </location>
    <ligand>
        <name>S-adenosyl-L-methionine</name>
        <dbReference type="ChEBI" id="CHEBI:59789"/>
    </ligand>
</feature>
<dbReference type="PANTHER" id="PTHR31760:SF0">
    <property type="entry name" value="S-ADENOSYL-L-METHIONINE-DEPENDENT METHYLTRANSFERASES SUPERFAMILY PROTEIN"/>
    <property type="match status" value="1"/>
</dbReference>
<dbReference type="Gene3D" id="3.40.50.150">
    <property type="entry name" value="Vaccinia Virus protein VP39"/>
    <property type="match status" value="1"/>
</dbReference>
<dbReference type="Pfam" id="PF02527">
    <property type="entry name" value="GidB"/>
    <property type="match status" value="1"/>
</dbReference>
<dbReference type="HAMAP" id="MF_00074">
    <property type="entry name" value="16SrRNA_methyltr_G"/>
    <property type="match status" value="1"/>
</dbReference>
<evidence type="ECO:0000256" key="2">
    <source>
        <dbReference type="ARBA" id="ARBA00022552"/>
    </source>
</evidence>
<evidence type="ECO:0000256" key="6">
    <source>
        <dbReference type="HAMAP-Rule" id="MF_00074"/>
    </source>
</evidence>
<comment type="function">
    <text evidence="6">Specifically methylates the N7 position of guanine in position 527 of 16S rRNA.</text>
</comment>
<keyword evidence="4 6" id="KW-0808">Transferase</keyword>
<evidence type="ECO:0000256" key="1">
    <source>
        <dbReference type="ARBA" id="ARBA00022490"/>
    </source>
</evidence>
<keyword evidence="5 6" id="KW-0949">S-adenosyl-L-methionine</keyword>
<dbReference type="AlphaFoldDB" id="A0A2A4YSG2"/>
<comment type="caution">
    <text evidence="6">Lacks conserved residue(s) required for the propagation of feature annotation.</text>
</comment>
<keyword evidence="1 6" id="KW-0963">Cytoplasm</keyword>
<name>A0A2A4YSG2_9PROT</name>
<sequence length="242" mass="27160">MINKQAKMHIKQLGLNKNQVDALNEYEQLLLKWQKSINLISSSTTTEIWMRHIIDSAQLFNMLDRSTPKSLVDLGSGGGFPALVIAILDKHADSNAGNLKVTCVESVQKKCAFLRDVSRRLKLGVRVENSRIEALCDQLDSESSDVNHNASRETYGLNSAHRFDYITARALANLDKLLTYSEALFAGKKHGNLSTIFFLKGQDIDKELTEATKCWHIDYELTDSQTHEMGKIIKISDFSAIS</sequence>
<dbReference type="InterPro" id="IPR029063">
    <property type="entry name" value="SAM-dependent_MTases_sf"/>
</dbReference>
<dbReference type="NCBIfam" id="TIGR00138">
    <property type="entry name" value="rsmG_gidB"/>
    <property type="match status" value="1"/>
</dbReference>
<dbReference type="EMBL" id="NVUS01000027">
    <property type="protein sequence ID" value="PCI97733.1"/>
    <property type="molecule type" value="Genomic_DNA"/>
</dbReference>
<feature type="binding site" evidence="6">
    <location>
        <position position="169"/>
    </location>
    <ligand>
        <name>S-adenosyl-L-methionine</name>
        <dbReference type="ChEBI" id="CHEBI:59789"/>
    </ligand>
</feature>
<gene>
    <name evidence="6 7" type="primary">rsmG</name>
    <name evidence="7" type="ORF">COB13_15155</name>
</gene>
<dbReference type="PANTHER" id="PTHR31760">
    <property type="entry name" value="S-ADENOSYL-L-METHIONINE-DEPENDENT METHYLTRANSFERASES SUPERFAMILY PROTEIN"/>
    <property type="match status" value="1"/>
</dbReference>
<comment type="catalytic activity">
    <reaction evidence="6">
        <text>guanosine(527) in 16S rRNA + S-adenosyl-L-methionine = N(7)-methylguanosine(527) in 16S rRNA + S-adenosyl-L-homocysteine</text>
        <dbReference type="Rhea" id="RHEA:42732"/>
        <dbReference type="Rhea" id="RHEA-COMP:10209"/>
        <dbReference type="Rhea" id="RHEA-COMP:10210"/>
        <dbReference type="ChEBI" id="CHEBI:57856"/>
        <dbReference type="ChEBI" id="CHEBI:59789"/>
        <dbReference type="ChEBI" id="CHEBI:74269"/>
        <dbReference type="ChEBI" id="CHEBI:74480"/>
        <dbReference type="EC" id="2.1.1.170"/>
    </reaction>
</comment>
<dbReference type="SUPFAM" id="SSF53335">
    <property type="entry name" value="S-adenosyl-L-methionine-dependent methyltransferases"/>
    <property type="match status" value="1"/>
</dbReference>
<dbReference type="EC" id="2.1.1.170" evidence="6"/>
<comment type="similarity">
    <text evidence="6">Belongs to the methyltransferase superfamily. RNA methyltransferase RsmG family.</text>
</comment>
<keyword evidence="3 6" id="KW-0489">Methyltransferase</keyword>
<evidence type="ECO:0000256" key="4">
    <source>
        <dbReference type="ARBA" id="ARBA00022679"/>
    </source>
</evidence>
<organism evidence="7">
    <name type="scientific">OCS116 cluster bacterium</name>
    <dbReference type="NCBI Taxonomy" id="2030921"/>
    <lineage>
        <taxon>Bacteria</taxon>
        <taxon>Pseudomonadati</taxon>
        <taxon>Pseudomonadota</taxon>
        <taxon>Alphaproteobacteria</taxon>
        <taxon>OCS116 cluster</taxon>
    </lineage>
</organism>
<dbReference type="InterPro" id="IPR003682">
    <property type="entry name" value="rRNA_ssu_MeTfrase_G"/>
</dbReference>
<feature type="binding site" evidence="6">
    <location>
        <position position="80"/>
    </location>
    <ligand>
        <name>S-adenosyl-L-methionine</name>
        <dbReference type="ChEBI" id="CHEBI:59789"/>
    </ligand>
</feature>
<evidence type="ECO:0000313" key="7">
    <source>
        <dbReference type="EMBL" id="PCI97733.1"/>
    </source>
</evidence>
<dbReference type="GO" id="GO:0070043">
    <property type="term" value="F:rRNA (guanine-N7-)-methyltransferase activity"/>
    <property type="evidence" value="ECO:0007669"/>
    <property type="project" value="UniProtKB-UniRule"/>
</dbReference>
<dbReference type="GO" id="GO:0005829">
    <property type="term" value="C:cytosol"/>
    <property type="evidence" value="ECO:0007669"/>
    <property type="project" value="TreeGrafter"/>
</dbReference>
<evidence type="ECO:0000256" key="3">
    <source>
        <dbReference type="ARBA" id="ARBA00022603"/>
    </source>
</evidence>
<reference key="1">
    <citation type="submission" date="2017-08" db="EMBL/GenBank/DDBJ databases">
        <title>A dynamic microbial community with high functional redundancy inhabits the cold, oxic subseafloor aquifer.</title>
        <authorList>
            <person name="Tully B.J."/>
            <person name="Wheat C.G."/>
            <person name="Glazer B.T."/>
            <person name="Huber J.A."/>
        </authorList>
    </citation>
    <scope>NUCLEOTIDE SEQUENCE [LARGE SCALE GENOMIC DNA]</scope>
</reference>
<reference evidence="7" key="2">
    <citation type="journal article" date="2018" name="ISME J.">
        <title>A dynamic microbial community with high functional redundancy inhabits the cold, oxic subseafloor aquifer.</title>
        <authorList>
            <person name="Tully B.J."/>
            <person name="Wheat C.G."/>
            <person name="Glazer B.T."/>
            <person name="Huber J.A."/>
        </authorList>
    </citation>
    <scope>NUCLEOTIDE SEQUENCE</scope>
    <source>
        <strain evidence="7">NORP83</strain>
    </source>
</reference>
<protein>
    <recommendedName>
        <fullName evidence="6">Ribosomal RNA small subunit methyltransferase G</fullName>
        <ecNumber evidence="6">2.1.1.170</ecNumber>
    </recommendedName>
    <alternativeName>
        <fullName evidence="6">16S rRNA 7-methylguanosine methyltransferase</fullName>
        <shortName evidence="6">16S rRNA m7G methyltransferase</shortName>
    </alternativeName>
</protein>
<dbReference type="PIRSF" id="PIRSF003078">
    <property type="entry name" value="GidB"/>
    <property type="match status" value="1"/>
</dbReference>
<comment type="caution">
    <text evidence="7">The sequence shown here is derived from an EMBL/GenBank/DDBJ whole genome shotgun (WGS) entry which is preliminary data.</text>
</comment>
<keyword evidence="2 6" id="KW-0698">rRNA processing</keyword>
<comment type="subcellular location">
    <subcellularLocation>
        <location evidence="6">Cytoplasm</location>
    </subcellularLocation>
</comment>